<comment type="caution">
    <text evidence="1">The sequence shown here is derived from an EMBL/GenBank/DDBJ whole genome shotgun (WGS) entry which is preliminary data.</text>
</comment>
<sequence length="341" mass="39934">MKKYSNFIKMSILVFICLSFVGCKKEQISEERPQETKIGQNVWLTYWDTKAIDKELDYWKEKIKGINYFAAYFDQDRQLFIPFTITNIKTEVEVNFKEEEWISYLTIVNDQALVDGGSILKDTALLKYLFEDQIAMEGHIKEILTLVREGGYDGIEIDYEGIKSDKELWNQYLVFLDKLYEKAKDYEMPVRVLLEPSTPINELDFPQGPEYIMMCYNLFGYGTSPGPKANKNFLLELVERMKQVSNERGYALATGGFDFREDGSVKALNTQEALALLKEQGEVPYREEDSRSIVFRYEDEEKFSHEVWYADEETLSYWESVLREVGERNISIWRLGSTIIE</sequence>
<accession>A0AA42DNL7</accession>
<organism evidence="1 2">
    <name type="scientific">Holtiella tumoricola</name>
    <dbReference type="NCBI Taxonomy" id="3018743"/>
    <lineage>
        <taxon>Bacteria</taxon>
        <taxon>Bacillati</taxon>
        <taxon>Bacillota</taxon>
        <taxon>Clostridia</taxon>
        <taxon>Lachnospirales</taxon>
        <taxon>Cellulosilyticaceae</taxon>
        <taxon>Holtiella</taxon>
    </lineage>
</organism>
<dbReference type="AlphaFoldDB" id="A0AA42DNL7"/>
<dbReference type="SUPFAM" id="SSF51445">
    <property type="entry name" value="(Trans)glycosidases"/>
    <property type="match status" value="1"/>
</dbReference>
<keyword evidence="2" id="KW-1185">Reference proteome</keyword>
<proteinExistence type="predicted"/>
<protein>
    <submittedName>
        <fullName evidence="1">Glycosyl hydrolase</fullName>
    </submittedName>
</protein>
<dbReference type="Gene3D" id="3.10.50.10">
    <property type="match status" value="1"/>
</dbReference>
<dbReference type="GO" id="GO:0016787">
    <property type="term" value="F:hydrolase activity"/>
    <property type="evidence" value="ECO:0007669"/>
    <property type="project" value="UniProtKB-KW"/>
</dbReference>
<dbReference type="Proteomes" id="UP001169242">
    <property type="component" value="Unassembled WGS sequence"/>
</dbReference>
<dbReference type="InterPro" id="IPR029070">
    <property type="entry name" value="Chitinase_insertion_sf"/>
</dbReference>
<name>A0AA42DNL7_9FIRM</name>
<dbReference type="RefSeq" id="WP_271012293.1">
    <property type="nucleotide sequence ID" value="NZ_JAQIFT010000043.1"/>
</dbReference>
<evidence type="ECO:0000313" key="2">
    <source>
        <dbReference type="Proteomes" id="UP001169242"/>
    </source>
</evidence>
<keyword evidence="1" id="KW-0378">Hydrolase</keyword>
<dbReference type="PROSITE" id="PS51257">
    <property type="entry name" value="PROKAR_LIPOPROTEIN"/>
    <property type="match status" value="1"/>
</dbReference>
<dbReference type="EMBL" id="JAQIFT010000043">
    <property type="protein sequence ID" value="MDA3731996.1"/>
    <property type="molecule type" value="Genomic_DNA"/>
</dbReference>
<gene>
    <name evidence="1" type="ORF">PBV87_10940</name>
</gene>
<dbReference type="PANTHER" id="PTHR46066">
    <property type="entry name" value="CHITINASE DOMAIN-CONTAINING PROTEIN 1 FAMILY MEMBER"/>
    <property type="match status" value="1"/>
</dbReference>
<dbReference type="PANTHER" id="PTHR46066:SF2">
    <property type="entry name" value="CHITINASE DOMAIN-CONTAINING PROTEIN 1"/>
    <property type="match status" value="1"/>
</dbReference>
<dbReference type="InterPro" id="IPR017853">
    <property type="entry name" value="GH"/>
</dbReference>
<dbReference type="Gene3D" id="3.20.20.80">
    <property type="entry name" value="Glycosidases"/>
    <property type="match status" value="1"/>
</dbReference>
<reference evidence="1" key="1">
    <citation type="journal article" date="2023" name="Int. J. Syst. Evol. Microbiol.">
        <title>&lt;i&gt;Holtiella tumoricola&lt;/i&gt; gen. nov. sp. nov., isolated from a human clinical sample.</title>
        <authorList>
            <person name="Allen-Vercoe E."/>
            <person name="Daigneault M.C."/>
            <person name="Vancuren S.J."/>
            <person name="Cochrane K."/>
            <person name="O'Neal L.L."/>
            <person name="Sankaranarayanan K."/>
            <person name="Lawson P.A."/>
        </authorList>
    </citation>
    <scope>NUCLEOTIDE SEQUENCE</scope>
    <source>
        <strain evidence="1">CC70A</strain>
    </source>
</reference>
<evidence type="ECO:0000313" key="1">
    <source>
        <dbReference type="EMBL" id="MDA3731996.1"/>
    </source>
</evidence>